<evidence type="ECO:0000256" key="1">
    <source>
        <dbReference type="SAM" id="Phobius"/>
    </source>
</evidence>
<keyword evidence="1" id="KW-1133">Transmembrane helix</keyword>
<evidence type="ECO:0000313" key="3">
    <source>
        <dbReference type="Proteomes" id="UP001344906"/>
    </source>
</evidence>
<evidence type="ECO:0000313" key="2">
    <source>
        <dbReference type="EMBL" id="GLV55466.1"/>
    </source>
</evidence>
<feature type="transmembrane region" description="Helical" evidence="1">
    <location>
        <begin position="127"/>
        <end position="144"/>
    </location>
</feature>
<comment type="caution">
    <text evidence="2">The sequence shown here is derived from an EMBL/GenBank/DDBJ whole genome shotgun (WGS) entry which is preliminary data.</text>
</comment>
<proteinExistence type="predicted"/>
<feature type="transmembrane region" description="Helical" evidence="1">
    <location>
        <begin position="86"/>
        <end position="107"/>
    </location>
</feature>
<reference evidence="2 3" key="1">
    <citation type="submission" date="2023-02" db="EMBL/GenBank/DDBJ databases">
        <title>Dictyobacter halimunensis sp. nov., a new member of the class Ktedonobacteria from forest soil in a geothermal area.</title>
        <authorList>
            <person name="Rachmania M.K."/>
            <person name="Ningsih F."/>
            <person name="Sakai Y."/>
            <person name="Yabe S."/>
            <person name="Yokota A."/>
            <person name="Sjamsuridzal W."/>
        </authorList>
    </citation>
    <scope>NUCLEOTIDE SEQUENCE [LARGE SCALE GENOMIC DNA]</scope>
    <source>
        <strain evidence="2 3">S3.2.2.5</strain>
    </source>
</reference>
<evidence type="ECO:0008006" key="4">
    <source>
        <dbReference type="Google" id="ProtNLM"/>
    </source>
</evidence>
<protein>
    <recommendedName>
        <fullName evidence="4">VanZ-like domain-containing protein</fullName>
    </recommendedName>
</protein>
<keyword evidence="1" id="KW-0812">Transmembrane</keyword>
<keyword evidence="3" id="KW-1185">Reference proteome</keyword>
<gene>
    <name evidence="2" type="ORF">KDH_23100</name>
</gene>
<accession>A0ABQ6FSN2</accession>
<dbReference type="EMBL" id="BSRI01000001">
    <property type="protein sequence ID" value="GLV55466.1"/>
    <property type="molecule type" value="Genomic_DNA"/>
</dbReference>
<dbReference type="NCBIfam" id="NF037970">
    <property type="entry name" value="vanZ_1"/>
    <property type="match status" value="1"/>
</dbReference>
<keyword evidence="1" id="KW-0472">Membrane</keyword>
<organism evidence="2 3">
    <name type="scientific">Dictyobacter halimunensis</name>
    <dbReference type="NCBI Taxonomy" id="3026934"/>
    <lineage>
        <taxon>Bacteria</taxon>
        <taxon>Bacillati</taxon>
        <taxon>Chloroflexota</taxon>
        <taxon>Ktedonobacteria</taxon>
        <taxon>Ktedonobacterales</taxon>
        <taxon>Dictyobacteraceae</taxon>
        <taxon>Dictyobacter</taxon>
    </lineage>
</organism>
<feature type="transmembrane region" description="Helical" evidence="1">
    <location>
        <begin position="60"/>
        <end position="79"/>
    </location>
</feature>
<dbReference type="Proteomes" id="UP001344906">
    <property type="component" value="Unassembled WGS sequence"/>
</dbReference>
<sequence>MFKDANHRSPWRRVALFGLRYGWIVLLLLGILWFPFDWLSEVWPAFGVPFRQVFHNAHDHFIGHTIFFFIIGMLILYVISALRRQLHWYILGLIMAALVQETIQAFFRGRLPTFTDFNAFQGDALGGLGAWIVWFVLGCVLTAMKNQAVKT</sequence>
<feature type="transmembrane region" description="Helical" evidence="1">
    <location>
        <begin position="21"/>
        <end position="40"/>
    </location>
</feature>
<name>A0ABQ6FSN2_9CHLR</name>